<dbReference type="Proteomes" id="UP000298030">
    <property type="component" value="Unassembled WGS sequence"/>
</dbReference>
<reference evidence="12 13" key="1">
    <citation type="journal article" date="2019" name="Nat. Ecol. Evol.">
        <title>Megaphylogeny resolves global patterns of mushroom evolution.</title>
        <authorList>
            <person name="Varga T."/>
            <person name="Krizsan K."/>
            <person name="Foldi C."/>
            <person name="Dima B."/>
            <person name="Sanchez-Garcia M."/>
            <person name="Sanchez-Ramirez S."/>
            <person name="Szollosi G.J."/>
            <person name="Szarkandi J.G."/>
            <person name="Papp V."/>
            <person name="Albert L."/>
            <person name="Andreopoulos W."/>
            <person name="Angelini C."/>
            <person name="Antonin V."/>
            <person name="Barry K.W."/>
            <person name="Bougher N.L."/>
            <person name="Buchanan P."/>
            <person name="Buyck B."/>
            <person name="Bense V."/>
            <person name="Catcheside P."/>
            <person name="Chovatia M."/>
            <person name="Cooper J."/>
            <person name="Damon W."/>
            <person name="Desjardin D."/>
            <person name="Finy P."/>
            <person name="Geml J."/>
            <person name="Haridas S."/>
            <person name="Hughes K."/>
            <person name="Justo A."/>
            <person name="Karasinski D."/>
            <person name="Kautmanova I."/>
            <person name="Kiss B."/>
            <person name="Kocsube S."/>
            <person name="Kotiranta H."/>
            <person name="LaButti K.M."/>
            <person name="Lechner B.E."/>
            <person name="Liimatainen K."/>
            <person name="Lipzen A."/>
            <person name="Lukacs Z."/>
            <person name="Mihaltcheva S."/>
            <person name="Morgado L.N."/>
            <person name="Niskanen T."/>
            <person name="Noordeloos M.E."/>
            <person name="Ohm R.A."/>
            <person name="Ortiz-Santana B."/>
            <person name="Ovrebo C."/>
            <person name="Racz N."/>
            <person name="Riley R."/>
            <person name="Savchenko A."/>
            <person name="Shiryaev A."/>
            <person name="Soop K."/>
            <person name="Spirin V."/>
            <person name="Szebenyi C."/>
            <person name="Tomsovsky M."/>
            <person name="Tulloss R.E."/>
            <person name="Uehling J."/>
            <person name="Grigoriev I.V."/>
            <person name="Vagvolgyi C."/>
            <person name="Papp T."/>
            <person name="Martin F.M."/>
            <person name="Miettinen O."/>
            <person name="Hibbett D.S."/>
            <person name="Nagy L.G."/>
        </authorList>
    </citation>
    <scope>NUCLEOTIDE SEQUENCE [LARGE SCALE GENOMIC DNA]</scope>
    <source>
        <strain evidence="12 13">FP101781</strain>
    </source>
</reference>
<comment type="similarity">
    <text evidence="2">Belongs to the SRP receptor beta subunit family.</text>
</comment>
<dbReference type="STRING" id="71717.A0A4Y7SVL8"/>
<sequence>MAGGPQSPPPDAPLPEVTLESVPPVIPEVLPPSGLLALISKSRGNALLLTGPMDSGKTAIFSRLAYTHSLPTLTSLQTNSSTISLSPSKNVRVVDVPGHPRIRGQCTEHLGDAKVLAFVVDSNTISRNGAAVAEHLHTILHSLTSLPPSQTPPQLLILCNKADMLGKNSTGSSTSTLAINRVRTILERELEKRRVSTAGGVAVEGLGEDEGDGGEGTDGNAPFRFEEWEGGEVVFLGTSAKPVEGGDEKKDGDEKSEAEDGGLAELKDWLEENM</sequence>
<keyword evidence="13" id="KW-1185">Reference proteome</keyword>
<feature type="compositionally biased region" description="Basic and acidic residues" evidence="11">
    <location>
        <begin position="265"/>
        <end position="274"/>
    </location>
</feature>
<keyword evidence="6" id="KW-0256">Endoplasmic reticulum</keyword>
<keyword evidence="4" id="KW-0812">Transmembrane</keyword>
<evidence type="ECO:0000313" key="13">
    <source>
        <dbReference type="Proteomes" id="UP000298030"/>
    </source>
</evidence>
<dbReference type="Gene3D" id="3.40.50.300">
    <property type="entry name" value="P-loop containing nucleotide triphosphate hydrolases"/>
    <property type="match status" value="1"/>
</dbReference>
<evidence type="ECO:0000256" key="10">
    <source>
        <dbReference type="ARBA" id="ARBA00023170"/>
    </source>
</evidence>
<dbReference type="GO" id="GO:0005789">
    <property type="term" value="C:endoplasmic reticulum membrane"/>
    <property type="evidence" value="ECO:0007669"/>
    <property type="project" value="UniProtKB-SubCell"/>
</dbReference>
<dbReference type="EMBL" id="QPFP01000052">
    <property type="protein sequence ID" value="TEB25910.1"/>
    <property type="molecule type" value="Genomic_DNA"/>
</dbReference>
<dbReference type="PANTHER" id="PTHR11711">
    <property type="entry name" value="ADP RIBOSYLATION FACTOR-RELATED"/>
    <property type="match status" value="1"/>
</dbReference>
<keyword evidence="12" id="KW-0378">Hydrolase</keyword>
<dbReference type="Pfam" id="PF09439">
    <property type="entry name" value="SRPRB"/>
    <property type="match status" value="1"/>
</dbReference>
<evidence type="ECO:0000256" key="9">
    <source>
        <dbReference type="ARBA" id="ARBA00023136"/>
    </source>
</evidence>
<evidence type="ECO:0000256" key="2">
    <source>
        <dbReference type="ARBA" id="ARBA00005619"/>
    </source>
</evidence>
<evidence type="ECO:0000256" key="7">
    <source>
        <dbReference type="ARBA" id="ARBA00022989"/>
    </source>
</evidence>
<keyword evidence="5" id="KW-0547">Nucleotide-binding</keyword>
<evidence type="ECO:0000256" key="8">
    <source>
        <dbReference type="ARBA" id="ARBA00023134"/>
    </source>
</evidence>
<organism evidence="12 13">
    <name type="scientific">Coprinellus micaceus</name>
    <name type="common">Glistening ink-cap mushroom</name>
    <name type="synonym">Coprinus micaceus</name>
    <dbReference type="NCBI Taxonomy" id="71717"/>
    <lineage>
        <taxon>Eukaryota</taxon>
        <taxon>Fungi</taxon>
        <taxon>Dikarya</taxon>
        <taxon>Basidiomycota</taxon>
        <taxon>Agaricomycotina</taxon>
        <taxon>Agaricomycetes</taxon>
        <taxon>Agaricomycetidae</taxon>
        <taxon>Agaricales</taxon>
        <taxon>Agaricineae</taxon>
        <taxon>Psathyrellaceae</taxon>
        <taxon>Coprinellus</taxon>
    </lineage>
</organism>
<evidence type="ECO:0000256" key="11">
    <source>
        <dbReference type="SAM" id="MobiDB-lite"/>
    </source>
</evidence>
<evidence type="ECO:0000256" key="1">
    <source>
        <dbReference type="ARBA" id="ARBA00004389"/>
    </source>
</evidence>
<gene>
    <name evidence="12" type="ORF">FA13DRAFT_1737823</name>
</gene>
<keyword evidence="8" id="KW-0342">GTP-binding</keyword>
<dbReference type="GO" id="GO:0005525">
    <property type="term" value="F:GTP binding"/>
    <property type="evidence" value="ECO:0007669"/>
    <property type="project" value="UniProtKB-KW"/>
</dbReference>
<dbReference type="InterPro" id="IPR027417">
    <property type="entry name" value="P-loop_NTPase"/>
</dbReference>
<evidence type="ECO:0000256" key="5">
    <source>
        <dbReference type="ARBA" id="ARBA00022741"/>
    </source>
</evidence>
<feature type="compositionally biased region" description="Basic and acidic residues" evidence="11">
    <location>
        <begin position="244"/>
        <end position="255"/>
    </location>
</feature>
<evidence type="ECO:0000256" key="6">
    <source>
        <dbReference type="ARBA" id="ARBA00022824"/>
    </source>
</evidence>
<keyword evidence="9" id="KW-0472">Membrane</keyword>
<accession>A0A4Y7SVL8</accession>
<dbReference type="OrthoDB" id="41266at2759"/>
<proteinExistence type="inferred from homology"/>
<protein>
    <recommendedName>
        <fullName evidence="3">Signal recognition particle receptor subunit beta</fullName>
    </recommendedName>
</protein>
<dbReference type="InterPro" id="IPR024156">
    <property type="entry name" value="Small_GTPase_ARF"/>
</dbReference>
<name>A0A4Y7SVL8_COPMI</name>
<dbReference type="AlphaFoldDB" id="A0A4Y7SVL8"/>
<evidence type="ECO:0000313" key="12">
    <source>
        <dbReference type="EMBL" id="TEB25910.1"/>
    </source>
</evidence>
<dbReference type="InterPro" id="IPR019009">
    <property type="entry name" value="SRP_receptor_beta_su"/>
</dbReference>
<keyword evidence="7" id="KW-1133">Transmembrane helix</keyword>
<keyword evidence="10" id="KW-0675">Receptor</keyword>
<comment type="caution">
    <text evidence="12">The sequence shown here is derived from an EMBL/GenBank/DDBJ whole genome shotgun (WGS) entry which is preliminary data.</text>
</comment>
<evidence type="ECO:0000256" key="4">
    <source>
        <dbReference type="ARBA" id="ARBA00022692"/>
    </source>
</evidence>
<feature type="region of interest" description="Disordered" evidence="11">
    <location>
        <begin position="202"/>
        <end position="274"/>
    </location>
</feature>
<comment type="subcellular location">
    <subcellularLocation>
        <location evidence="1">Endoplasmic reticulum membrane</location>
        <topology evidence="1">Single-pass membrane protein</topology>
    </subcellularLocation>
</comment>
<dbReference type="SUPFAM" id="SSF52540">
    <property type="entry name" value="P-loop containing nucleoside triphosphate hydrolases"/>
    <property type="match status" value="1"/>
</dbReference>
<dbReference type="GO" id="GO:0016787">
    <property type="term" value="F:hydrolase activity"/>
    <property type="evidence" value="ECO:0007669"/>
    <property type="project" value="UniProtKB-KW"/>
</dbReference>
<evidence type="ECO:0000256" key="3">
    <source>
        <dbReference type="ARBA" id="ARBA00020256"/>
    </source>
</evidence>
<feature type="compositionally biased region" description="Acidic residues" evidence="11">
    <location>
        <begin position="206"/>
        <end position="215"/>
    </location>
</feature>